<dbReference type="Proteomes" id="UP000037109">
    <property type="component" value="Unassembled WGS sequence"/>
</dbReference>
<dbReference type="SUPFAM" id="SSF46689">
    <property type="entry name" value="Homeodomain-like"/>
    <property type="match status" value="1"/>
</dbReference>
<dbReference type="GO" id="GO:0003677">
    <property type="term" value="F:DNA binding"/>
    <property type="evidence" value="ECO:0007669"/>
    <property type="project" value="InterPro"/>
</dbReference>
<dbReference type="InterPro" id="IPR002514">
    <property type="entry name" value="Transposase_8"/>
</dbReference>
<dbReference type="Pfam" id="PF01527">
    <property type="entry name" value="HTH_Tnp_1"/>
    <property type="match status" value="1"/>
</dbReference>
<proteinExistence type="predicted"/>
<dbReference type="GO" id="GO:0006313">
    <property type="term" value="P:DNA transposition"/>
    <property type="evidence" value="ECO:0007669"/>
    <property type="project" value="InterPro"/>
</dbReference>
<name>A0A0M0GLH9_SPOGL</name>
<dbReference type="Gene3D" id="1.10.10.60">
    <property type="entry name" value="Homeodomain-like"/>
    <property type="match status" value="1"/>
</dbReference>
<reference evidence="2" key="1">
    <citation type="submission" date="2015-07" db="EMBL/GenBank/DDBJ databases">
        <title>Fjat-10036 dsm4.</title>
        <authorList>
            <person name="Liu B."/>
            <person name="Wang J."/>
            <person name="Zhu Y."/>
            <person name="Liu G."/>
            <person name="Chen Q."/>
            <person name="Chen Z."/>
            <person name="Lan J."/>
            <person name="Che J."/>
            <person name="Ge C."/>
            <person name="Shi H."/>
            <person name="Pan Z."/>
            <person name="Liu X."/>
        </authorList>
    </citation>
    <scope>NUCLEOTIDE SEQUENCE [LARGE SCALE GENOMIC DNA]</scope>
    <source>
        <strain evidence="2">DSM 4</strain>
    </source>
</reference>
<gene>
    <name evidence="1" type="ORF">AF332_00015</name>
</gene>
<comment type="caution">
    <text evidence="1">The sequence shown here is derived from an EMBL/GenBank/DDBJ whole genome shotgun (WGS) entry which is preliminary data.</text>
</comment>
<organism evidence="1 2">
    <name type="scientific">Sporosarcina globispora</name>
    <name type="common">Bacillus globisporus</name>
    <dbReference type="NCBI Taxonomy" id="1459"/>
    <lineage>
        <taxon>Bacteria</taxon>
        <taxon>Bacillati</taxon>
        <taxon>Bacillota</taxon>
        <taxon>Bacilli</taxon>
        <taxon>Bacillales</taxon>
        <taxon>Caryophanaceae</taxon>
        <taxon>Sporosarcina</taxon>
    </lineage>
</organism>
<dbReference type="PATRIC" id="fig|1459.3.peg.2"/>
<dbReference type="EMBL" id="LGUF01000003">
    <property type="protein sequence ID" value="KON90704.1"/>
    <property type="molecule type" value="Genomic_DNA"/>
</dbReference>
<keyword evidence="2" id="KW-1185">Reference proteome</keyword>
<evidence type="ECO:0000313" key="2">
    <source>
        <dbReference type="Proteomes" id="UP000037109"/>
    </source>
</evidence>
<dbReference type="GO" id="GO:0004803">
    <property type="term" value="F:transposase activity"/>
    <property type="evidence" value="ECO:0007669"/>
    <property type="project" value="InterPro"/>
</dbReference>
<accession>A0A0M0GLH9</accession>
<sequence>MAKKGQTFNSYSEEFKHNAVMRYVNGSKSYKVLAEELGIRHCSQLKVWVKKWKDGVPFDERKGVSNPLKGRPRTKFKSVEEERDYLKAQVEFLKKQYPNLVKEEETYPEE</sequence>
<protein>
    <submittedName>
        <fullName evidence="1">Transposase</fullName>
    </submittedName>
</protein>
<evidence type="ECO:0000313" key="1">
    <source>
        <dbReference type="EMBL" id="KON90704.1"/>
    </source>
</evidence>
<dbReference type="AlphaFoldDB" id="A0A0M0GLH9"/>
<dbReference type="InterPro" id="IPR009057">
    <property type="entry name" value="Homeodomain-like_sf"/>
</dbReference>